<dbReference type="InterPro" id="IPR022801">
    <property type="entry name" value="Ribosomal_uS4"/>
</dbReference>
<dbReference type="GO" id="GO:0003735">
    <property type="term" value="F:structural constituent of ribosome"/>
    <property type="evidence" value="ECO:0007669"/>
    <property type="project" value="TreeGrafter"/>
</dbReference>
<evidence type="ECO:0000256" key="4">
    <source>
        <dbReference type="ARBA" id="ARBA00022884"/>
    </source>
</evidence>
<evidence type="ECO:0000313" key="13">
    <source>
        <dbReference type="EMBL" id="KAF2401900.1"/>
    </source>
</evidence>
<sequence>MVRKRFHGLKKPKVRQSWNKFNLYNLARQENLKTHALTFFQQKWAAKSMTRAYHGEQIRERQWTRMFKRYIPAVVEMDAAELAKNDGTEQAAGRGTGKVERPDGRRRFKPKPTPYMNMTYYPTERRLDTAIFRALFASSTRQARQFVVHGYVKVNGKKMPYPGYLLNPGDMFSVDPERVMFATGAPKGQAVADRDDLEDVEETENGAEEPVEEEEVGEAEETDASSEVKARKDKLKALIGAIDESLLDKKDLSGRRLQELRTLRKEAKKAMSRSKHLTDESLSELESQHAAIVEKISQSEGSAEVPEAEDAKPSIDTSVVAPRYKSAAPPTHLDLLNRLPNPRDPTKPYATPWRPRPYMSAFAFIPRYLEVNQNVCSAVYLRHPVARPGLAEVPTPFASEVNTLAFQWYLRRR</sequence>
<comment type="function">
    <text evidence="8">Component of the mitochondrial ribosome (mitoribosome), a dedicated translation machinery responsible for the synthesis of mitochondrial genome-encoded proteins, including at least some of the essential transmembrane subunits of the mitochondrial respiratory chain. The mitoribosomes are attached to the mitochondrial inner membrane and translation products are cotranslationally integrated into the membrane.</text>
</comment>
<keyword evidence="3" id="KW-0699">rRNA-binding</keyword>
<dbReference type="CDD" id="cd00165">
    <property type="entry name" value="S4"/>
    <property type="match status" value="1"/>
</dbReference>
<dbReference type="GO" id="GO:0042274">
    <property type="term" value="P:ribosomal small subunit biogenesis"/>
    <property type="evidence" value="ECO:0007669"/>
    <property type="project" value="TreeGrafter"/>
</dbReference>
<dbReference type="SMART" id="SM00363">
    <property type="entry name" value="S4"/>
    <property type="match status" value="1"/>
</dbReference>
<gene>
    <name evidence="13" type="ORF">EJ06DRAFT_529052</name>
</gene>
<evidence type="ECO:0000256" key="2">
    <source>
        <dbReference type="ARBA" id="ARBA00007465"/>
    </source>
</evidence>
<evidence type="ECO:0000259" key="12">
    <source>
        <dbReference type="SMART" id="SM00363"/>
    </source>
</evidence>
<dbReference type="PANTHER" id="PTHR11831">
    <property type="entry name" value="30S 40S RIBOSOMAL PROTEIN"/>
    <property type="match status" value="1"/>
</dbReference>
<evidence type="ECO:0000256" key="3">
    <source>
        <dbReference type="ARBA" id="ARBA00022730"/>
    </source>
</evidence>
<evidence type="ECO:0000256" key="7">
    <source>
        <dbReference type="ARBA" id="ARBA00023274"/>
    </source>
</evidence>
<name>A0A6G1I0U5_9PEZI</name>
<evidence type="ECO:0000256" key="8">
    <source>
        <dbReference type="ARBA" id="ARBA00037226"/>
    </source>
</evidence>
<accession>A0A6G1I0U5</accession>
<evidence type="ECO:0000256" key="1">
    <source>
        <dbReference type="ARBA" id="ARBA00004173"/>
    </source>
</evidence>
<dbReference type="PANTHER" id="PTHR11831:SF4">
    <property type="entry name" value="SMALL RIBOSOMAL SUBUNIT PROTEIN US4M"/>
    <property type="match status" value="1"/>
</dbReference>
<feature type="compositionally biased region" description="Acidic residues" evidence="11">
    <location>
        <begin position="195"/>
        <end position="224"/>
    </location>
</feature>
<organism evidence="13 14">
    <name type="scientific">Trichodelitschia bisporula</name>
    <dbReference type="NCBI Taxonomy" id="703511"/>
    <lineage>
        <taxon>Eukaryota</taxon>
        <taxon>Fungi</taxon>
        <taxon>Dikarya</taxon>
        <taxon>Ascomycota</taxon>
        <taxon>Pezizomycotina</taxon>
        <taxon>Dothideomycetes</taxon>
        <taxon>Dothideomycetes incertae sedis</taxon>
        <taxon>Phaeotrichales</taxon>
        <taxon>Phaeotrichaceae</taxon>
        <taxon>Trichodelitschia</taxon>
    </lineage>
</organism>
<dbReference type="GO" id="GO:0019843">
    <property type="term" value="F:rRNA binding"/>
    <property type="evidence" value="ECO:0007669"/>
    <property type="project" value="UniProtKB-KW"/>
</dbReference>
<keyword evidence="7" id="KW-0687">Ribonucleoprotein</keyword>
<evidence type="ECO:0000256" key="11">
    <source>
        <dbReference type="SAM" id="MobiDB-lite"/>
    </source>
</evidence>
<feature type="region of interest" description="Disordered" evidence="11">
    <location>
        <begin position="186"/>
        <end position="230"/>
    </location>
</feature>
<dbReference type="EMBL" id="ML996692">
    <property type="protein sequence ID" value="KAF2401900.1"/>
    <property type="molecule type" value="Genomic_DNA"/>
</dbReference>
<dbReference type="Gene3D" id="3.10.290.10">
    <property type="entry name" value="RNA-binding S4 domain"/>
    <property type="match status" value="1"/>
</dbReference>
<dbReference type="SUPFAM" id="SSF55174">
    <property type="entry name" value="Alpha-L RNA-binding motif"/>
    <property type="match status" value="1"/>
</dbReference>
<dbReference type="GO" id="GO:0005763">
    <property type="term" value="C:mitochondrial small ribosomal subunit"/>
    <property type="evidence" value="ECO:0007669"/>
    <property type="project" value="TreeGrafter"/>
</dbReference>
<dbReference type="InterPro" id="IPR036986">
    <property type="entry name" value="S4_RNA-bd_sf"/>
</dbReference>
<keyword evidence="6" id="KW-0496">Mitochondrion</keyword>
<evidence type="ECO:0000256" key="10">
    <source>
        <dbReference type="PROSITE-ProRule" id="PRU00182"/>
    </source>
</evidence>
<proteinExistence type="inferred from homology"/>
<evidence type="ECO:0000256" key="6">
    <source>
        <dbReference type="ARBA" id="ARBA00023128"/>
    </source>
</evidence>
<dbReference type="PROSITE" id="PS50889">
    <property type="entry name" value="S4"/>
    <property type="match status" value="1"/>
</dbReference>
<dbReference type="Proteomes" id="UP000799640">
    <property type="component" value="Unassembled WGS sequence"/>
</dbReference>
<dbReference type="OrthoDB" id="3356781at2759"/>
<evidence type="ECO:0000313" key="14">
    <source>
        <dbReference type="Proteomes" id="UP000799640"/>
    </source>
</evidence>
<keyword evidence="14" id="KW-1185">Reference proteome</keyword>
<keyword evidence="5" id="KW-0689">Ribosomal protein</keyword>
<dbReference type="FunFam" id="3.10.290.10:FF:000025">
    <property type="entry name" value="30S ribosomal subunit S4"/>
    <property type="match status" value="1"/>
</dbReference>
<feature type="region of interest" description="Disordered" evidence="11">
    <location>
        <begin position="331"/>
        <end position="351"/>
    </location>
</feature>
<dbReference type="AlphaFoldDB" id="A0A6G1I0U5"/>
<dbReference type="InterPro" id="IPR002942">
    <property type="entry name" value="S4_RNA-bd"/>
</dbReference>
<reference evidence="13" key="1">
    <citation type="journal article" date="2020" name="Stud. Mycol.">
        <title>101 Dothideomycetes genomes: a test case for predicting lifestyles and emergence of pathogens.</title>
        <authorList>
            <person name="Haridas S."/>
            <person name="Albert R."/>
            <person name="Binder M."/>
            <person name="Bloem J."/>
            <person name="Labutti K."/>
            <person name="Salamov A."/>
            <person name="Andreopoulos B."/>
            <person name="Baker S."/>
            <person name="Barry K."/>
            <person name="Bills G."/>
            <person name="Bluhm B."/>
            <person name="Cannon C."/>
            <person name="Castanera R."/>
            <person name="Culley D."/>
            <person name="Daum C."/>
            <person name="Ezra D."/>
            <person name="Gonzalez J."/>
            <person name="Henrissat B."/>
            <person name="Kuo A."/>
            <person name="Liang C."/>
            <person name="Lipzen A."/>
            <person name="Lutzoni F."/>
            <person name="Magnuson J."/>
            <person name="Mondo S."/>
            <person name="Nolan M."/>
            <person name="Ohm R."/>
            <person name="Pangilinan J."/>
            <person name="Park H.-J."/>
            <person name="Ramirez L."/>
            <person name="Alfaro M."/>
            <person name="Sun H."/>
            <person name="Tritt A."/>
            <person name="Yoshinaga Y."/>
            <person name="Zwiers L.-H."/>
            <person name="Turgeon B."/>
            <person name="Goodwin S."/>
            <person name="Spatafora J."/>
            <person name="Crous P."/>
            <person name="Grigoriev I."/>
        </authorList>
    </citation>
    <scope>NUCLEOTIDE SEQUENCE</scope>
    <source>
        <strain evidence="13">CBS 262.69</strain>
    </source>
</reference>
<feature type="region of interest" description="Disordered" evidence="11">
    <location>
        <begin position="266"/>
        <end position="286"/>
    </location>
</feature>
<feature type="region of interest" description="Disordered" evidence="11">
    <location>
        <begin position="85"/>
        <end position="115"/>
    </location>
</feature>
<evidence type="ECO:0000256" key="5">
    <source>
        <dbReference type="ARBA" id="ARBA00022980"/>
    </source>
</evidence>
<comment type="similarity">
    <text evidence="2">Belongs to the universal ribosomal protein uS4 family.</text>
</comment>
<feature type="domain" description="RNA-binding S4" evidence="12">
    <location>
        <begin position="125"/>
        <end position="185"/>
    </location>
</feature>
<comment type="subcellular location">
    <subcellularLocation>
        <location evidence="1">Mitochondrion</location>
    </subcellularLocation>
</comment>
<keyword evidence="4 10" id="KW-0694">RNA-binding</keyword>
<dbReference type="Pfam" id="PF01479">
    <property type="entry name" value="S4"/>
    <property type="match status" value="1"/>
</dbReference>
<evidence type="ECO:0000256" key="9">
    <source>
        <dbReference type="ARBA" id="ARBA00071419"/>
    </source>
</evidence>
<protein>
    <recommendedName>
        <fullName evidence="9">Small ribosomal subunit protein uS4m</fullName>
    </recommendedName>
</protein>